<dbReference type="SUPFAM" id="SSF51735">
    <property type="entry name" value="NAD(P)-binding Rossmann-fold domains"/>
    <property type="match status" value="1"/>
</dbReference>
<dbReference type="Proteomes" id="UP000321561">
    <property type="component" value="Chromosome"/>
</dbReference>
<dbReference type="InterPro" id="IPR051783">
    <property type="entry name" value="NAD(P)-dependent_oxidoreduct"/>
</dbReference>
<proteinExistence type="predicted"/>
<dbReference type="EMBL" id="AP019846">
    <property type="protein sequence ID" value="BBM58501.1"/>
    <property type="molecule type" value="Genomic_DNA"/>
</dbReference>
<dbReference type="GO" id="GO:0005737">
    <property type="term" value="C:cytoplasm"/>
    <property type="evidence" value="ECO:0007669"/>
    <property type="project" value="TreeGrafter"/>
</dbReference>
<dbReference type="Gene3D" id="3.40.50.720">
    <property type="entry name" value="NAD(P)-binding Rossmann-like Domain"/>
    <property type="match status" value="1"/>
</dbReference>
<name>A0A510L5Y0_9FUSO</name>
<evidence type="ECO:0000259" key="1">
    <source>
        <dbReference type="Pfam" id="PF01370"/>
    </source>
</evidence>
<dbReference type="InterPro" id="IPR036291">
    <property type="entry name" value="NAD(P)-bd_dom_sf"/>
</dbReference>
<dbReference type="RefSeq" id="WP_147004715.1">
    <property type="nucleotide sequence ID" value="NZ_AP019846.1"/>
</dbReference>
<protein>
    <submittedName>
        <fullName evidence="2">Aurachin B dehydrogenase</fullName>
    </submittedName>
</protein>
<dbReference type="OrthoDB" id="9807212at2"/>
<evidence type="ECO:0000313" key="3">
    <source>
        <dbReference type="Proteomes" id="UP000321561"/>
    </source>
</evidence>
<evidence type="ECO:0000313" key="2">
    <source>
        <dbReference type="EMBL" id="BBM58501.1"/>
    </source>
</evidence>
<organism evidence="2 3">
    <name type="scientific">Leptotrichia hongkongensis</name>
    <dbReference type="NCBI Taxonomy" id="554406"/>
    <lineage>
        <taxon>Bacteria</taxon>
        <taxon>Fusobacteriati</taxon>
        <taxon>Fusobacteriota</taxon>
        <taxon>Fusobacteriia</taxon>
        <taxon>Fusobacteriales</taxon>
        <taxon>Leptotrichiaceae</taxon>
        <taxon>Leptotrichia</taxon>
    </lineage>
</organism>
<accession>A0A510L5Y0</accession>
<dbReference type="InterPro" id="IPR001509">
    <property type="entry name" value="Epimerase_deHydtase"/>
</dbReference>
<dbReference type="KEGG" id="lhg:JMUB5056_0064"/>
<gene>
    <name evidence="2" type="ORF">JMUB5056_0064</name>
</gene>
<dbReference type="GO" id="GO:0004029">
    <property type="term" value="F:aldehyde dehydrogenase (NAD+) activity"/>
    <property type="evidence" value="ECO:0007669"/>
    <property type="project" value="TreeGrafter"/>
</dbReference>
<dbReference type="PANTHER" id="PTHR48079:SF6">
    <property type="entry name" value="NAD(P)-BINDING DOMAIN-CONTAINING PROTEIN-RELATED"/>
    <property type="match status" value="1"/>
</dbReference>
<reference evidence="2 3" key="1">
    <citation type="submission" date="2019-07" db="EMBL/GenBank/DDBJ databases">
        <title>Complete Genome Sequence of Leptotrichia hongkongensis Strain JMUB5056.</title>
        <authorList>
            <person name="Watanabe S."/>
            <person name="Cui L."/>
        </authorList>
    </citation>
    <scope>NUCLEOTIDE SEQUENCE [LARGE SCALE GENOMIC DNA]</scope>
    <source>
        <strain evidence="2 3">JMUB5056</strain>
    </source>
</reference>
<dbReference type="PANTHER" id="PTHR48079">
    <property type="entry name" value="PROTEIN YEEZ"/>
    <property type="match status" value="1"/>
</dbReference>
<dbReference type="CDD" id="cd05228">
    <property type="entry name" value="AR_FR_like_1_SDR_e"/>
    <property type="match status" value="1"/>
</dbReference>
<dbReference type="AlphaFoldDB" id="A0A510L5Y0"/>
<feature type="domain" description="NAD-dependent epimerase/dehydratase" evidence="1">
    <location>
        <begin position="27"/>
        <end position="256"/>
    </location>
</feature>
<sequence length="360" mass="40684">MEKINLNNENEKLNSIFTAKREIKHAFVTGATGLLGNNLVRALVNRGIKVTGLVRNIKNAKKQFPDLEITFVEGNLNNPDSYKEALKGCDGLFHTAAYFKEAYKGGENHWSKLYNTNVKGTIDLMTAAKKAGIKNMVHTSSIAVLKAEKNQLIDETMLRNKDDKEINDYYRSKILSDEAVKKFLNENPDIFCCFVLPGFMFGPGDMGPTSSGQLVMDYVNKKIPGIIPSSYSVVDARDVAEHEIMAMEKGKRGELYLAAGKFMTMKELLEELSKVTGIPAPKRVIPLYFLKILAVFNELISKLTKKETLINKATIRVIKNDYMRNNFSHKKSKKELGCEFRSLDETLKDVINWYKENGYL</sequence>
<dbReference type="Pfam" id="PF01370">
    <property type="entry name" value="Epimerase"/>
    <property type="match status" value="1"/>
</dbReference>